<keyword evidence="5" id="KW-1185">Reference proteome</keyword>
<feature type="domain" description="CHRD" evidence="3">
    <location>
        <begin position="50"/>
        <end position="169"/>
    </location>
</feature>
<evidence type="ECO:0000313" key="5">
    <source>
        <dbReference type="Proteomes" id="UP000285190"/>
    </source>
</evidence>
<feature type="signal peptide" evidence="2">
    <location>
        <begin position="1"/>
        <end position="23"/>
    </location>
</feature>
<dbReference type="Proteomes" id="UP000285190">
    <property type="component" value="Unassembled WGS sequence"/>
</dbReference>
<gene>
    <name evidence="4" type="ORF">D3870_20660</name>
</gene>
<accession>A0A418WW23</accession>
<feature type="region of interest" description="Disordered" evidence="1">
    <location>
        <begin position="369"/>
        <end position="402"/>
    </location>
</feature>
<sequence length="439" mass="41942">MGSGRTASVLRACLTTAAALLLAACGSGDSVTFLAGNGVGTVTASGSTLSSGSFIASLGGAEVVPSTTSSAEGIGVVVVDAGTRLMHASVTTSGIAGTAVTLRSGARGTNGMVVFPLVETAPGSGLWVTEAVLSDDQLNALTAGNNYFIVHSAAFPDGEIRGQILAQFPGDAGTGVVVTGNTTAATFIEILSGAETVPANSSSVSAIGVAIVDTRVSTLTATVTLSGTTASTVQIHEGAPGSNGPAVFSLTRVSTGSGIWITKTSLTDAQLASVLAGNYYFEVRTVAFPNGEVRAQIGSGGAVTTGGTGIGTGTSTTGTGISVIGTTGTGMPVSIGTTPATVGGIPVTINTTPSGTTGSTPAGIGSTVGTTPSLIGTSPTGITNTTPVTIGTPPSGITGTPTTIGTTNIGATGSTIGGATIIIGTTGSGAASGSATTGF</sequence>
<dbReference type="OrthoDB" id="571052at2"/>
<evidence type="ECO:0000313" key="4">
    <source>
        <dbReference type="EMBL" id="RJF96799.1"/>
    </source>
</evidence>
<dbReference type="EMBL" id="QYUN01000003">
    <property type="protein sequence ID" value="RJF96799.1"/>
    <property type="molecule type" value="Genomic_DNA"/>
</dbReference>
<dbReference type="RefSeq" id="WP_119742936.1">
    <property type="nucleotide sequence ID" value="NZ_QYUN01000003.1"/>
</dbReference>
<evidence type="ECO:0000256" key="2">
    <source>
        <dbReference type="SAM" id="SignalP"/>
    </source>
</evidence>
<dbReference type="InterPro" id="IPR010895">
    <property type="entry name" value="CHRD"/>
</dbReference>
<dbReference type="AlphaFoldDB" id="A0A418WW23"/>
<comment type="caution">
    <text evidence="4">The sequence shown here is derived from an EMBL/GenBank/DDBJ whole genome shotgun (WGS) entry which is preliminary data.</text>
</comment>
<feature type="chain" id="PRO_5019174650" evidence="2">
    <location>
        <begin position="24"/>
        <end position="439"/>
    </location>
</feature>
<dbReference type="SMART" id="SM00754">
    <property type="entry name" value="CHRD"/>
    <property type="match status" value="2"/>
</dbReference>
<dbReference type="Pfam" id="PF07452">
    <property type="entry name" value="CHRD"/>
    <property type="match status" value="2"/>
</dbReference>
<dbReference type="PROSITE" id="PS50933">
    <property type="entry name" value="CHRD"/>
    <property type="match status" value="2"/>
</dbReference>
<dbReference type="PROSITE" id="PS51257">
    <property type="entry name" value="PROKAR_LIPOPROTEIN"/>
    <property type="match status" value="1"/>
</dbReference>
<proteinExistence type="predicted"/>
<reference evidence="4 5" key="1">
    <citation type="submission" date="2018-09" db="EMBL/GenBank/DDBJ databases">
        <authorList>
            <person name="Zhu H."/>
        </authorList>
    </citation>
    <scope>NUCLEOTIDE SEQUENCE [LARGE SCALE GENOMIC DNA]</scope>
    <source>
        <strain evidence="4 5">K2R10-39</strain>
    </source>
</reference>
<evidence type="ECO:0000256" key="1">
    <source>
        <dbReference type="SAM" id="MobiDB-lite"/>
    </source>
</evidence>
<keyword evidence="2" id="KW-0732">Signal</keyword>
<feature type="compositionally biased region" description="Polar residues" evidence="1">
    <location>
        <begin position="369"/>
        <end position="384"/>
    </location>
</feature>
<evidence type="ECO:0000259" key="3">
    <source>
        <dbReference type="PROSITE" id="PS50933"/>
    </source>
</evidence>
<name>A0A418WW23_9BURK</name>
<protein>
    <submittedName>
        <fullName evidence="4">CHRD domain-containing protein</fullName>
    </submittedName>
</protein>
<feature type="domain" description="CHRD" evidence="3">
    <location>
        <begin position="183"/>
        <end position="302"/>
    </location>
</feature>
<feature type="compositionally biased region" description="Low complexity" evidence="1">
    <location>
        <begin position="385"/>
        <end position="402"/>
    </location>
</feature>
<organism evidence="4 5">
    <name type="scientific">Noviherbaspirillum cavernae</name>
    <dbReference type="NCBI Taxonomy" id="2320862"/>
    <lineage>
        <taxon>Bacteria</taxon>
        <taxon>Pseudomonadati</taxon>
        <taxon>Pseudomonadota</taxon>
        <taxon>Betaproteobacteria</taxon>
        <taxon>Burkholderiales</taxon>
        <taxon>Oxalobacteraceae</taxon>
        <taxon>Noviherbaspirillum</taxon>
    </lineage>
</organism>